<comment type="caution">
    <text evidence="1">The sequence shown here is derived from an EMBL/GenBank/DDBJ whole genome shotgun (WGS) entry which is preliminary data.</text>
</comment>
<protein>
    <submittedName>
        <fullName evidence="1">Uncharacterized protein</fullName>
    </submittedName>
</protein>
<dbReference type="AlphaFoldDB" id="A0A9D3U9N1"/>
<evidence type="ECO:0000313" key="1">
    <source>
        <dbReference type="EMBL" id="KAH1032484.1"/>
    </source>
</evidence>
<organism evidence="1 2">
    <name type="scientific">Gossypium stocksii</name>
    <dbReference type="NCBI Taxonomy" id="47602"/>
    <lineage>
        <taxon>Eukaryota</taxon>
        <taxon>Viridiplantae</taxon>
        <taxon>Streptophyta</taxon>
        <taxon>Embryophyta</taxon>
        <taxon>Tracheophyta</taxon>
        <taxon>Spermatophyta</taxon>
        <taxon>Magnoliopsida</taxon>
        <taxon>eudicotyledons</taxon>
        <taxon>Gunneridae</taxon>
        <taxon>Pentapetalae</taxon>
        <taxon>rosids</taxon>
        <taxon>malvids</taxon>
        <taxon>Malvales</taxon>
        <taxon>Malvaceae</taxon>
        <taxon>Malvoideae</taxon>
        <taxon>Gossypium</taxon>
    </lineage>
</organism>
<proteinExistence type="predicted"/>
<sequence length="75" mass="8185">MTKSVHGGDVVDGSGLRAMVTGDKGLEWISPVKVLTINLFSASCFYHNLQLAMDVGRVFEVAFPGKTIMLVMIRK</sequence>
<gene>
    <name evidence="1" type="ORF">J1N35_044658</name>
</gene>
<accession>A0A9D3U9N1</accession>
<keyword evidence="2" id="KW-1185">Reference proteome</keyword>
<evidence type="ECO:0000313" key="2">
    <source>
        <dbReference type="Proteomes" id="UP000828251"/>
    </source>
</evidence>
<dbReference type="EMBL" id="JAIQCV010000013">
    <property type="protein sequence ID" value="KAH1032484.1"/>
    <property type="molecule type" value="Genomic_DNA"/>
</dbReference>
<name>A0A9D3U9N1_9ROSI</name>
<dbReference type="Proteomes" id="UP000828251">
    <property type="component" value="Unassembled WGS sequence"/>
</dbReference>
<reference evidence="1 2" key="1">
    <citation type="journal article" date="2021" name="Plant Biotechnol. J.">
        <title>Multi-omics assisted identification of the key and species-specific regulatory components of drought-tolerant mechanisms in Gossypium stocksii.</title>
        <authorList>
            <person name="Yu D."/>
            <person name="Ke L."/>
            <person name="Zhang D."/>
            <person name="Wu Y."/>
            <person name="Sun Y."/>
            <person name="Mei J."/>
            <person name="Sun J."/>
            <person name="Sun Y."/>
        </authorList>
    </citation>
    <scope>NUCLEOTIDE SEQUENCE [LARGE SCALE GENOMIC DNA]</scope>
    <source>
        <strain evidence="2">cv. E1</strain>
        <tissue evidence="1">Leaf</tissue>
    </source>
</reference>